<gene>
    <name evidence="2" type="ORF">GCM10009539_42110</name>
</gene>
<feature type="transmembrane region" description="Helical" evidence="1">
    <location>
        <begin position="15"/>
        <end position="35"/>
    </location>
</feature>
<feature type="transmembrane region" description="Helical" evidence="1">
    <location>
        <begin position="42"/>
        <end position="62"/>
    </location>
</feature>
<evidence type="ECO:0000313" key="2">
    <source>
        <dbReference type="EMBL" id="GAA0252534.1"/>
    </source>
</evidence>
<dbReference type="InterPro" id="IPR045770">
    <property type="entry name" value="DUF6223"/>
</dbReference>
<dbReference type="RefSeq" id="WP_344650578.1">
    <property type="nucleotide sequence ID" value="NZ_BAAAGX010000016.1"/>
</dbReference>
<name>A0ABN0UJE7_9ACTN</name>
<keyword evidence="1" id="KW-0812">Transmembrane</keyword>
<protein>
    <submittedName>
        <fullName evidence="2">Uncharacterized protein</fullName>
    </submittedName>
</protein>
<proteinExistence type="predicted"/>
<evidence type="ECO:0000313" key="3">
    <source>
        <dbReference type="Proteomes" id="UP001500967"/>
    </source>
</evidence>
<feature type="transmembrane region" description="Helical" evidence="1">
    <location>
        <begin position="74"/>
        <end position="94"/>
    </location>
</feature>
<comment type="caution">
    <text evidence="2">The sequence shown here is derived from an EMBL/GenBank/DDBJ whole genome shotgun (WGS) entry which is preliminary data.</text>
</comment>
<dbReference type="Proteomes" id="UP001500967">
    <property type="component" value="Unassembled WGS sequence"/>
</dbReference>
<keyword evidence="1" id="KW-1133">Transmembrane helix</keyword>
<keyword evidence="3" id="KW-1185">Reference proteome</keyword>
<evidence type="ECO:0000256" key="1">
    <source>
        <dbReference type="SAM" id="Phobius"/>
    </source>
</evidence>
<organism evidence="2 3">
    <name type="scientific">Cryptosporangium japonicum</name>
    <dbReference type="NCBI Taxonomy" id="80872"/>
    <lineage>
        <taxon>Bacteria</taxon>
        <taxon>Bacillati</taxon>
        <taxon>Actinomycetota</taxon>
        <taxon>Actinomycetes</taxon>
        <taxon>Cryptosporangiales</taxon>
        <taxon>Cryptosporangiaceae</taxon>
        <taxon>Cryptosporangium</taxon>
    </lineage>
</organism>
<accession>A0ABN0UJE7</accession>
<keyword evidence="1" id="KW-0472">Membrane</keyword>
<dbReference type="EMBL" id="BAAAGX010000016">
    <property type="protein sequence ID" value="GAA0252534.1"/>
    <property type="molecule type" value="Genomic_DNA"/>
</dbReference>
<reference evidence="2 3" key="1">
    <citation type="journal article" date="2019" name="Int. J. Syst. Evol. Microbiol.">
        <title>The Global Catalogue of Microorganisms (GCM) 10K type strain sequencing project: providing services to taxonomists for standard genome sequencing and annotation.</title>
        <authorList>
            <consortium name="The Broad Institute Genomics Platform"/>
            <consortium name="The Broad Institute Genome Sequencing Center for Infectious Disease"/>
            <person name="Wu L."/>
            <person name="Ma J."/>
        </authorList>
    </citation>
    <scope>NUCLEOTIDE SEQUENCE [LARGE SCALE GENOMIC DNA]</scope>
    <source>
        <strain evidence="2 3">JCM 10425</strain>
    </source>
</reference>
<sequence length="103" mass="9632">MVLESTVYGLTTGRLVSSTAAVIALTGVVLGAVALRRSGRLTAASALAAGGTGVLAGGFVVATADGGPGSGSGIVGGVVALVLGLTAALLGGLARRRARSAAT</sequence>
<dbReference type="Pfam" id="PF19733">
    <property type="entry name" value="DUF6223"/>
    <property type="match status" value="1"/>
</dbReference>